<dbReference type="GO" id="GO:0046872">
    <property type="term" value="F:metal ion binding"/>
    <property type="evidence" value="ECO:0007669"/>
    <property type="project" value="UniProtKB-KW"/>
</dbReference>
<dbReference type="CDD" id="cd01335">
    <property type="entry name" value="Radical_SAM"/>
    <property type="match status" value="1"/>
</dbReference>
<dbReference type="SMART" id="SM00729">
    <property type="entry name" value="Elp3"/>
    <property type="match status" value="1"/>
</dbReference>
<evidence type="ECO:0000256" key="5">
    <source>
        <dbReference type="ARBA" id="ARBA00023014"/>
    </source>
</evidence>
<evidence type="ECO:0000256" key="4">
    <source>
        <dbReference type="ARBA" id="ARBA00023004"/>
    </source>
</evidence>
<dbReference type="KEGG" id="app:CAP2UW1_2175"/>
<dbReference type="SFLD" id="SFLDG01082">
    <property type="entry name" value="B12-binding_domain_containing"/>
    <property type="match status" value="1"/>
</dbReference>
<dbReference type="Pfam" id="PF04055">
    <property type="entry name" value="Radical_SAM"/>
    <property type="match status" value="1"/>
</dbReference>
<dbReference type="eggNOG" id="COG1032">
    <property type="taxonomic scope" value="Bacteria"/>
</dbReference>
<dbReference type="AlphaFoldDB" id="C7RNY6"/>
<feature type="domain" description="Radical SAM core" evidence="6">
    <location>
        <begin position="151"/>
        <end position="369"/>
    </location>
</feature>
<accession>C7RNY6</accession>
<dbReference type="OrthoDB" id="9801424at2"/>
<dbReference type="InterPro" id="IPR013785">
    <property type="entry name" value="Aldolase_TIM"/>
</dbReference>
<gene>
    <name evidence="7" type="ordered locus">CAP2UW1_2175</name>
</gene>
<dbReference type="GO" id="GO:0051536">
    <property type="term" value="F:iron-sulfur cluster binding"/>
    <property type="evidence" value="ECO:0007669"/>
    <property type="project" value="UniProtKB-KW"/>
</dbReference>
<evidence type="ECO:0000256" key="1">
    <source>
        <dbReference type="ARBA" id="ARBA00001966"/>
    </source>
</evidence>
<dbReference type="InterPro" id="IPR006638">
    <property type="entry name" value="Elp3/MiaA/NifB-like_rSAM"/>
</dbReference>
<dbReference type="PANTHER" id="PTHR43409">
    <property type="entry name" value="ANAEROBIC MAGNESIUM-PROTOPORPHYRIN IX MONOMETHYL ESTER CYCLASE-RELATED"/>
    <property type="match status" value="1"/>
</dbReference>
<reference evidence="7" key="1">
    <citation type="submission" date="2009-08" db="EMBL/GenBank/DDBJ databases">
        <authorList>
            <consortium name="US DOE Joint Genome Institute"/>
            <person name="Lucas S."/>
            <person name="Copeland A."/>
            <person name="Lapidus A."/>
            <person name="Glavina del Rio T."/>
            <person name="Dalin E."/>
            <person name="Tice H."/>
            <person name="Bruce D."/>
            <person name="Barry K."/>
            <person name="Pitluck S."/>
            <person name="Lowry S."/>
            <person name="Larimer F."/>
            <person name="Land M."/>
            <person name="Hauser L."/>
            <person name="Kyrpides N."/>
            <person name="Ivanova N."/>
            <person name="McMahon K.D."/>
            <person name="Hugenholtz P."/>
        </authorList>
    </citation>
    <scope>NUCLEOTIDE SEQUENCE</scope>
    <source>
        <strain evidence="7">UW-1</strain>
    </source>
</reference>
<keyword evidence="4" id="KW-0408">Iron</keyword>
<name>C7RNY6_ACCRE</name>
<keyword evidence="2" id="KW-0949">S-adenosyl-L-methionine</keyword>
<sequence>MAKPRILILNCYSDNHRGARGNPWIVPQSIVPAVLAGMLDPARVEIRLACEFRNGPFEDLRALQWADLLVLSGLNPSFDRMKQVTAHARAVNPGIVVAMGGPLARMLPNLSRRYFDYVCGDDAEQMVSLVDAVFGPGHAAEVPMPRHDLLPASRIIGYVESSRNCNFRCSFCAMTAEDRAFMAYDLDDIRRQIDALGYRQCVMFLDQNFFGGPRSYFAARMALLKELFEQGKFGGWAALVTADFFASADNLARARESGCIGFFSGVESFSRVQLTAFNKKQNLLQPQEEIIQSCLEAGLVFHYGLIFDLVEQRIDELLAETDFIVANPRITLPSFLGFAIPMLGTPLFGTRLREGLLLPNLRLRDMDGRSLVCRPVDPIEKAIAFAALMDSGLLAKRKVAMHAWRFFRRYRTTLSGWGLLSGLANAWAMSYPRLGSNGRDGIRPGREGCRSYLGGSEALGSLYRPRIRIPERYHGHFEPLCVTDADGELHDDLIDDAASLLRPSGGVATIPTYNGVAVP</sequence>
<evidence type="ECO:0000313" key="7">
    <source>
        <dbReference type="EMBL" id="ACV35468.1"/>
    </source>
</evidence>
<proteinExistence type="predicted"/>
<dbReference type="GO" id="GO:0003824">
    <property type="term" value="F:catalytic activity"/>
    <property type="evidence" value="ECO:0007669"/>
    <property type="project" value="InterPro"/>
</dbReference>
<keyword evidence="3" id="KW-0479">Metal-binding</keyword>
<dbReference type="HOGENOM" id="CLU_532973_0_0_4"/>
<evidence type="ECO:0000256" key="3">
    <source>
        <dbReference type="ARBA" id="ARBA00022723"/>
    </source>
</evidence>
<protein>
    <submittedName>
        <fullName evidence="7">Radical SAM domain protein</fullName>
    </submittedName>
</protein>
<evidence type="ECO:0000256" key="2">
    <source>
        <dbReference type="ARBA" id="ARBA00022691"/>
    </source>
</evidence>
<dbReference type="InterPro" id="IPR007197">
    <property type="entry name" value="rSAM"/>
</dbReference>
<dbReference type="SUPFAM" id="SSF102114">
    <property type="entry name" value="Radical SAM enzymes"/>
    <property type="match status" value="1"/>
</dbReference>
<keyword evidence="5" id="KW-0411">Iron-sulfur</keyword>
<dbReference type="InterPro" id="IPR058240">
    <property type="entry name" value="rSAM_sf"/>
</dbReference>
<comment type="cofactor">
    <cofactor evidence="1">
        <name>[4Fe-4S] cluster</name>
        <dbReference type="ChEBI" id="CHEBI:49883"/>
    </cofactor>
</comment>
<dbReference type="STRING" id="522306.CAP2UW1_2175"/>
<evidence type="ECO:0000259" key="6">
    <source>
        <dbReference type="PROSITE" id="PS51918"/>
    </source>
</evidence>
<dbReference type="SFLD" id="SFLDS00029">
    <property type="entry name" value="Radical_SAM"/>
    <property type="match status" value="1"/>
</dbReference>
<reference evidence="7" key="2">
    <citation type="submission" date="2009-09" db="EMBL/GenBank/DDBJ databases">
        <title>Complete sequence of chromosome of Candidatus Accumulibacter phosphatis clade IIA str. UW-1.</title>
        <authorList>
            <consortium name="US DOE Joint Genome Institute"/>
            <person name="Martin H.G."/>
            <person name="Ivanova N."/>
            <person name="Kunin V."/>
            <person name="Warnecke F."/>
            <person name="Barry K."/>
            <person name="He S."/>
            <person name="Salamov A."/>
            <person name="Szeto E."/>
            <person name="Dalin E."/>
            <person name="Pangilinan J.L."/>
            <person name="Lapidus A."/>
            <person name="Lowry S."/>
            <person name="Kyrpides N.C."/>
            <person name="McMahon K.D."/>
            <person name="Hugenholtz P."/>
        </authorList>
    </citation>
    <scope>NUCLEOTIDE SEQUENCE [LARGE SCALE GENOMIC DNA]</scope>
    <source>
        <strain evidence="7">UW-1</strain>
    </source>
</reference>
<dbReference type="EMBL" id="CP001715">
    <property type="protein sequence ID" value="ACV35468.1"/>
    <property type="molecule type" value="Genomic_DNA"/>
</dbReference>
<dbReference type="Gene3D" id="3.40.50.280">
    <property type="entry name" value="Cobalamin-binding domain"/>
    <property type="match status" value="1"/>
</dbReference>
<organism evidence="7">
    <name type="scientific">Accumulibacter regalis</name>
    <dbReference type="NCBI Taxonomy" id="522306"/>
    <lineage>
        <taxon>Bacteria</taxon>
        <taxon>Pseudomonadati</taxon>
        <taxon>Pseudomonadota</taxon>
        <taxon>Betaproteobacteria</taxon>
        <taxon>Candidatus Accumulibacter</taxon>
    </lineage>
</organism>
<dbReference type="InterPro" id="IPR051198">
    <property type="entry name" value="BchE-like"/>
</dbReference>
<dbReference type="Gene3D" id="3.20.20.70">
    <property type="entry name" value="Aldolase class I"/>
    <property type="match status" value="1"/>
</dbReference>
<dbReference type="PROSITE" id="PS51918">
    <property type="entry name" value="RADICAL_SAM"/>
    <property type="match status" value="1"/>
</dbReference>